<accession>I7MJ58</accession>
<dbReference type="Proteomes" id="UP000009168">
    <property type="component" value="Unassembled WGS sequence"/>
</dbReference>
<sequence>MYYDYQQKLTYTEQQRRKIKEYFDKHEFQNLRQYNKVSDYDLPVFPKTVIRQILSSMRNEDGYQCYMLMGFMNKFIQEKINKLSELKYLDEQKYEKDRFCELSYGTYINAIKQMKWFHDNDFDFKTTMYIRDQKGNIVHKMPKKLYQFKSKYYQGDQELKNNSFRYYESLFYDDALGYKHFQEIRNNRLAQENLKLQEGFDNGKSILEDEFEREERLYEFDYPHHNETESNIKETQKAEMIFQEKLFHVYRILFGNPSQYTLNQRKKHFVLMVTYFLYDPNDKLLNEKMVPYYCIFSEHLEYQTIIEPLDSRNYLTYRDLNEYPIQATYNKMIFQLEEFLKKNPGFENSFNFQQNYSMLLFKTRAYDKCIDFIVKTGMPKLPSSIYYSFNSQSEHDCLSFSLKEFWYPLFQRINCDQLEYMSYQVARAAFDRNEVLQLRFYNTLYNLVHNTNQSAEIVHKVGNVRYTPDREEFIQHNWKAIGINPKCSSAHNSLAKFYIEKNKPELYLQVMESFCEFKSNELLLLEGIEKFFSQFSLQQLSKCVALYRQSSYLTIHRGINKLFVNLKQKFNQQQLIGAQQKLDFFKCRFKLETTYLQYILLCLAYKKQICQLLIYKQDFQHFDLSIE</sequence>
<name>I7MJ58_TETTS</name>
<dbReference type="InParanoid" id="I7MJ58"/>
<dbReference type="GeneID" id="7845476"/>
<protein>
    <submittedName>
        <fullName evidence="1">Uncharacterized protein</fullName>
    </submittedName>
</protein>
<evidence type="ECO:0000313" key="2">
    <source>
        <dbReference type="Proteomes" id="UP000009168"/>
    </source>
</evidence>
<dbReference type="RefSeq" id="XP_001025377.2">
    <property type="nucleotide sequence ID" value="XM_001025377.2"/>
</dbReference>
<dbReference type="KEGG" id="tet:TTHERM_00765180"/>
<proteinExistence type="predicted"/>
<dbReference type="EMBL" id="GG662407">
    <property type="protein sequence ID" value="EAS05132.2"/>
    <property type="molecule type" value="Genomic_DNA"/>
</dbReference>
<evidence type="ECO:0000313" key="1">
    <source>
        <dbReference type="EMBL" id="EAS05132.2"/>
    </source>
</evidence>
<dbReference type="AlphaFoldDB" id="I7MJ58"/>
<keyword evidence="2" id="KW-1185">Reference proteome</keyword>
<gene>
    <name evidence="1" type="ORF">TTHERM_00765180</name>
</gene>
<reference evidence="2" key="1">
    <citation type="journal article" date="2006" name="PLoS Biol.">
        <title>Macronuclear genome sequence of the ciliate Tetrahymena thermophila, a model eukaryote.</title>
        <authorList>
            <person name="Eisen J.A."/>
            <person name="Coyne R.S."/>
            <person name="Wu M."/>
            <person name="Wu D."/>
            <person name="Thiagarajan M."/>
            <person name="Wortman J.R."/>
            <person name="Badger J.H."/>
            <person name="Ren Q."/>
            <person name="Amedeo P."/>
            <person name="Jones K.M."/>
            <person name="Tallon L.J."/>
            <person name="Delcher A.L."/>
            <person name="Salzberg S.L."/>
            <person name="Silva J.C."/>
            <person name="Haas B.J."/>
            <person name="Majoros W.H."/>
            <person name="Farzad M."/>
            <person name="Carlton J.M."/>
            <person name="Smith R.K. Jr."/>
            <person name="Garg J."/>
            <person name="Pearlman R.E."/>
            <person name="Karrer K.M."/>
            <person name="Sun L."/>
            <person name="Manning G."/>
            <person name="Elde N.C."/>
            <person name="Turkewitz A.P."/>
            <person name="Asai D.J."/>
            <person name="Wilkes D.E."/>
            <person name="Wang Y."/>
            <person name="Cai H."/>
            <person name="Collins K."/>
            <person name="Stewart B.A."/>
            <person name="Lee S.R."/>
            <person name="Wilamowska K."/>
            <person name="Weinberg Z."/>
            <person name="Ruzzo W.L."/>
            <person name="Wloga D."/>
            <person name="Gaertig J."/>
            <person name="Frankel J."/>
            <person name="Tsao C.-C."/>
            <person name="Gorovsky M.A."/>
            <person name="Keeling P.J."/>
            <person name="Waller R.F."/>
            <person name="Patron N.J."/>
            <person name="Cherry J.M."/>
            <person name="Stover N.A."/>
            <person name="Krieger C.J."/>
            <person name="del Toro C."/>
            <person name="Ryder H.F."/>
            <person name="Williamson S.C."/>
            <person name="Barbeau R.A."/>
            <person name="Hamilton E.P."/>
            <person name="Orias E."/>
        </authorList>
    </citation>
    <scope>NUCLEOTIDE SEQUENCE [LARGE SCALE GENOMIC DNA]</scope>
    <source>
        <strain evidence="2">SB210</strain>
    </source>
</reference>
<organism evidence="1 2">
    <name type="scientific">Tetrahymena thermophila (strain SB210)</name>
    <dbReference type="NCBI Taxonomy" id="312017"/>
    <lineage>
        <taxon>Eukaryota</taxon>
        <taxon>Sar</taxon>
        <taxon>Alveolata</taxon>
        <taxon>Ciliophora</taxon>
        <taxon>Intramacronucleata</taxon>
        <taxon>Oligohymenophorea</taxon>
        <taxon>Hymenostomatida</taxon>
        <taxon>Tetrahymenina</taxon>
        <taxon>Tetrahymenidae</taxon>
        <taxon>Tetrahymena</taxon>
    </lineage>
</organism>